<protein>
    <submittedName>
        <fullName evidence="1">Glutamate--tRNA ligase</fullName>
    </submittedName>
</protein>
<proteinExistence type="predicted"/>
<sequence>MKGFENMNYEKLAELIFPNIDKTPDYYLAKYPERNLPEGANVTRYAPSPTGFQHIGGVFSALIDERIATQSNGVFYLRIEDTDQKREVEGAIEDTIATMNNFGLKFNEGMTGEHSEIGTYGPYRQSLRKEIYETFAKDLIKKGLAYPCFCTPDELNAIREKQTAEKVTPGYHGEYAICRNLSVDEAIARIEKGDAYILRLKSPGNSANRVEFHDLIKGDISFPENDQDIVIIKSDGLPTYHFAHAIDDALMRTTHVIRGEEWLSSLPIHVQLFDVLGFKAPQYSHTPTIMKQDGGSKRKLSKRKDPESAVSYYKEEGYPTQSVIEYLLNIVNSTFEEWREENPDTDYHEFPVALEKMSKSGALFDIVKLHDVSKNVICKFNADVVYDNYTTWAKEFDKEMYDLVTANEAVSKEIFNIDKEGPKPRKDFGKWNEVREKIYYFFDELFYAEAKENIEFPKNIDLEEAKRVITEYKKIFDITKDQDSWFGDLKTLAAELGYATDRKSFKKDPDAFKGMVSDVAGIVRTALTHRANTPDLYTIMQILGEEKVQERFTKFLEL</sequence>
<name>A0ACB5RGT8_9CLOT</name>
<accession>A0ACB5RGT8</accession>
<evidence type="ECO:0000313" key="1">
    <source>
        <dbReference type="EMBL" id="GKX68311.1"/>
    </source>
</evidence>
<comment type="caution">
    <text evidence="1">The sequence shown here is derived from an EMBL/GenBank/DDBJ whole genome shotgun (WGS) entry which is preliminary data.</text>
</comment>
<dbReference type="Proteomes" id="UP001058074">
    <property type="component" value="Unassembled WGS sequence"/>
</dbReference>
<gene>
    <name evidence="1" type="primary">gltX</name>
    <name evidence="1" type="ORF">rsdtw13_35690</name>
</gene>
<evidence type="ECO:0000313" key="2">
    <source>
        <dbReference type="Proteomes" id="UP001058074"/>
    </source>
</evidence>
<organism evidence="1 2">
    <name type="scientific">Inconstantimicrobium mannanitabidum</name>
    <dbReference type="NCBI Taxonomy" id="1604901"/>
    <lineage>
        <taxon>Bacteria</taxon>
        <taxon>Bacillati</taxon>
        <taxon>Bacillota</taxon>
        <taxon>Clostridia</taxon>
        <taxon>Eubacteriales</taxon>
        <taxon>Clostridiaceae</taxon>
        <taxon>Inconstantimicrobium</taxon>
    </lineage>
</organism>
<keyword evidence="1" id="KW-0436">Ligase</keyword>
<keyword evidence="2" id="KW-1185">Reference proteome</keyword>
<dbReference type="EMBL" id="BROD01000001">
    <property type="protein sequence ID" value="GKX68311.1"/>
    <property type="molecule type" value="Genomic_DNA"/>
</dbReference>
<reference evidence="1" key="1">
    <citation type="journal article" date="2025" name="Int. J. Syst. Evol. Microbiol.">
        <title>Inconstantimicrobium mannanitabidum sp. nov., a novel member of the family Clostridiaceae isolated from anoxic soil under the treatment of reductive soil disinfestation.</title>
        <authorList>
            <person name="Ueki A."/>
            <person name="Tonouchi A."/>
            <person name="Honma S."/>
            <person name="Kaku N."/>
            <person name="Ueki K."/>
        </authorList>
    </citation>
    <scope>NUCLEOTIDE SEQUENCE</scope>
    <source>
        <strain evidence="1">TW13</strain>
    </source>
</reference>